<dbReference type="EMBL" id="SRXV01000001">
    <property type="protein sequence ID" value="TGY94875.1"/>
    <property type="molecule type" value="Genomic_DNA"/>
</dbReference>
<evidence type="ECO:0000256" key="1">
    <source>
        <dbReference type="ARBA" id="ARBA00009986"/>
    </source>
</evidence>
<feature type="domain" description="Aldehyde dehydrogenase" evidence="4">
    <location>
        <begin position="3"/>
        <end position="450"/>
    </location>
</feature>
<evidence type="ECO:0000259" key="4">
    <source>
        <dbReference type="Pfam" id="PF00171"/>
    </source>
</evidence>
<dbReference type="FunFam" id="3.40.605.10:FF:000012">
    <property type="entry name" value="NAD-dependent succinate-semialdehyde dehydrogenase"/>
    <property type="match status" value="1"/>
</dbReference>
<dbReference type="OrthoDB" id="9812625at2"/>
<dbReference type="Gene3D" id="3.40.605.10">
    <property type="entry name" value="Aldehyde Dehydrogenase, Chain A, domain 1"/>
    <property type="match status" value="1"/>
</dbReference>
<evidence type="ECO:0000313" key="6">
    <source>
        <dbReference type="Proteomes" id="UP000305451"/>
    </source>
</evidence>
<dbReference type="Pfam" id="PF00171">
    <property type="entry name" value="Aldedh"/>
    <property type="match status" value="1"/>
</dbReference>
<dbReference type="InterPro" id="IPR016162">
    <property type="entry name" value="Ald_DH_N"/>
</dbReference>
<evidence type="ECO:0000313" key="5">
    <source>
        <dbReference type="EMBL" id="TGY94875.1"/>
    </source>
</evidence>
<name>A0A4S2HFI2_9PROT</name>
<dbReference type="InterPro" id="IPR047110">
    <property type="entry name" value="GABD/Sad-like"/>
</dbReference>
<reference evidence="5 6" key="1">
    <citation type="journal article" date="2013" name="Int. J. Syst. Evol. Microbiol.">
        <title>Marinicauda pacifica gen. nov., sp. nov., a prosthecate alphaproteobacterium of the family Hyphomonadaceae isolated from deep seawater.</title>
        <authorList>
            <person name="Zhang X.Y."/>
            <person name="Li G.W."/>
            <person name="Wang C.S."/>
            <person name="Zhang Y.J."/>
            <person name="Xu X.W."/>
            <person name="Li H."/>
            <person name="Liu A."/>
            <person name="Liu C."/>
            <person name="Xie B.B."/>
            <person name="Qin Q.L."/>
            <person name="Xu Z."/>
            <person name="Chen X.L."/>
            <person name="Zhou B.C."/>
            <person name="Zhang Y.Z."/>
        </authorList>
    </citation>
    <scope>NUCLEOTIDE SEQUENCE [LARGE SCALE GENOMIC DNA]</scope>
    <source>
        <strain evidence="5 6">P-1 km-3</strain>
    </source>
</reference>
<gene>
    <name evidence="5" type="ORF">E5162_06340</name>
</gene>
<evidence type="ECO:0000256" key="3">
    <source>
        <dbReference type="ARBA" id="ARBA00023002"/>
    </source>
</evidence>
<keyword evidence="6" id="KW-1185">Reference proteome</keyword>
<dbReference type="InterPro" id="IPR016161">
    <property type="entry name" value="Ald_DH/histidinol_DH"/>
</dbReference>
<dbReference type="GO" id="GO:0004777">
    <property type="term" value="F:succinate-semialdehyde dehydrogenase (NAD+) activity"/>
    <property type="evidence" value="ECO:0007669"/>
    <property type="project" value="TreeGrafter"/>
</dbReference>
<proteinExistence type="inferred from homology"/>
<dbReference type="PANTHER" id="PTHR43217">
    <property type="entry name" value="SUCCINATE SEMIALDEHYDE DEHYDROGENASE [NAD(P)+] SAD"/>
    <property type="match status" value="1"/>
</dbReference>
<dbReference type="AlphaFoldDB" id="A0A4S2HFI2"/>
<dbReference type="RefSeq" id="WP_135944072.1">
    <property type="nucleotide sequence ID" value="NZ_BMEI01000001.1"/>
</dbReference>
<dbReference type="PANTHER" id="PTHR43217:SF1">
    <property type="entry name" value="SUCCINATE SEMIALDEHYDE DEHYDROGENASE [NAD(P)+] SAD"/>
    <property type="match status" value="1"/>
</dbReference>
<keyword evidence="3" id="KW-0560">Oxidoreductase</keyword>
<keyword evidence="2" id="KW-0521">NADP</keyword>
<dbReference type="GO" id="GO:0004030">
    <property type="term" value="F:aldehyde dehydrogenase [NAD(P)+] activity"/>
    <property type="evidence" value="ECO:0007669"/>
    <property type="project" value="InterPro"/>
</dbReference>
<protein>
    <submittedName>
        <fullName evidence="5">NAD-dependent succinate-semialdehyde dehydrogenase</fullName>
    </submittedName>
</protein>
<comment type="similarity">
    <text evidence="1">Belongs to the aldehyde dehydrogenase family.</text>
</comment>
<dbReference type="Gene3D" id="3.40.309.10">
    <property type="entry name" value="Aldehyde Dehydrogenase, Chain A, domain 2"/>
    <property type="match status" value="1"/>
</dbReference>
<sequence>MAFESRNPANGEVFATYEGSDKDQIDSALEQAVTAVGTLTRLGFKGRAERMRRAGDIMENEAGELAKLMSREMGKPVAQARAEAEKCAWVCRYYADNAEDFLKDEPIEAGDKGRCALRYLPLGPVLAIMPWNFPFWQVFRFAAPNLMAGNPGLLKHASNVPGCAKAIEDVFKRAGFEPGSFTSLLIDGKTASGLVGDARIRGVTLTGSEGAGRKVGEAAGQAIKPCVLELGGSDAFVVMPSADLETAAKVGVKARIQNNGQSCIAAKRFIVHEDVYEAFKDRFVQELKAQTVGDPLDEDTDIGPLVGPDAAEELDAQVRDTIKAGARAVVEPGRREGAWFTPGVLEDIPEDSPGYKDELFGPVALFFKIGDLEQAIHLANDHRYGLGSSFWSKDEGEIEEACNRIEAGSTYVNQMVASDPRLPFGGVKASGHGRELARAGILEFTNRKTIAVKE</sequence>
<evidence type="ECO:0000256" key="2">
    <source>
        <dbReference type="ARBA" id="ARBA00022857"/>
    </source>
</evidence>
<dbReference type="Proteomes" id="UP000305451">
    <property type="component" value="Unassembled WGS sequence"/>
</dbReference>
<dbReference type="InterPro" id="IPR015590">
    <property type="entry name" value="Aldehyde_DH_dom"/>
</dbReference>
<comment type="caution">
    <text evidence="5">The sequence shown here is derived from an EMBL/GenBank/DDBJ whole genome shotgun (WGS) entry which is preliminary data.</text>
</comment>
<dbReference type="CDD" id="cd07100">
    <property type="entry name" value="ALDH_SSADH1_GabD1"/>
    <property type="match status" value="1"/>
</dbReference>
<dbReference type="SUPFAM" id="SSF53720">
    <property type="entry name" value="ALDH-like"/>
    <property type="match status" value="1"/>
</dbReference>
<accession>A0A4S2HFI2</accession>
<dbReference type="InterPro" id="IPR044148">
    <property type="entry name" value="ALDH_GabD1-like"/>
</dbReference>
<dbReference type="InterPro" id="IPR016163">
    <property type="entry name" value="Ald_DH_C"/>
</dbReference>
<organism evidence="5 6">
    <name type="scientific">Marinicauda pacifica</name>
    <dbReference type="NCBI Taxonomy" id="1133559"/>
    <lineage>
        <taxon>Bacteria</taxon>
        <taxon>Pseudomonadati</taxon>
        <taxon>Pseudomonadota</taxon>
        <taxon>Alphaproteobacteria</taxon>
        <taxon>Maricaulales</taxon>
        <taxon>Maricaulaceae</taxon>
        <taxon>Marinicauda</taxon>
    </lineage>
</organism>